<dbReference type="EMBL" id="JADPUN010000409">
    <property type="protein sequence ID" value="MBF9135037.1"/>
    <property type="molecule type" value="Genomic_DNA"/>
</dbReference>
<gene>
    <name evidence="1" type="ORF">I0C86_39870</name>
</gene>
<sequence>MIDRSTYLELLRELARGDSEGYRRRCDELDAQGWGELALVLGAAFYLAVRKRLAMSSDQASIIRYVAHARVEMLGTGFDLDPKVAESLIRIATTDDISEVEDLDSDLAIEAEMLLLWSLLRSLPESELSRFLAEVDTLSQQWTTEQTPLPPH</sequence>
<dbReference type="Proteomes" id="UP000638560">
    <property type="component" value="Unassembled WGS sequence"/>
</dbReference>
<proteinExistence type="predicted"/>
<name>A0ABS0H995_9ACTN</name>
<protein>
    <submittedName>
        <fullName evidence="1">Uncharacterized protein</fullName>
    </submittedName>
</protein>
<evidence type="ECO:0000313" key="1">
    <source>
        <dbReference type="EMBL" id="MBF9135037.1"/>
    </source>
</evidence>
<organism evidence="1 2">
    <name type="scientific">Plantactinospora alkalitolerans</name>
    <dbReference type="NCBI Taxonomy" id="2789879"/>
    <lineage>
        <taxon>Bacteria</taxon>
        <taxon>Bacillati</taxon>
        <taxon>Actinomycetota</taxon>
        <taxon>Actinomycetes</taxon>
        <taxon>Micromonosporales</taxon>
        <taxon>Micromonosporaceae</taxon>
        <taxon>Plantactinospora</taxon>
    </lineage>
</organism>
<feature type="non-terminal residue" evidence="1">
    <location>
        <position position="152"/>
    </location>
</feature>
<dbReference type="RefSeq" id="WP_196206502.1">
    <property type="nucleotide sequence ID" value="NZ_JADPUN010000409.1"/>
</dbReference>
<reference evidence="1 2" key="1">
    <citation type="submission" date="2020-11" db="EMBL/GenBank/DDBJ databases">
        <title>A novel isolate from a Black sea contaminated sediment with potential to produce alkanes: Plantactinospora alkalitolerans sp. nov.</title>
        <authorList>
            <person name="Carro L."/>
            <person name="Veyisoglu A."/>
            <person name="Guven K."/>
            <person name="Schumann P."/>
            <person name="Klenk H.-P."/>
            <person name="Sahin N."/>
        </authorList>
    </citation>
    <scope>NUCLEOTIDE SEQUENCE [LARGE SCALE GENOMIC DNA]</scope>
    <source>
        <strain evidence="1 2">S1510</strain>
    </source>
</reference>
<accession>A0ABS0H995</accession>
<evidence type="ECO:0000313" key="2">
    <source>
        <dbReference type="Proteomes" id="UP000638560"/>
    </source>
</evidence>
<comment type="caution">
    <text evidence="1">The sequence shown here is derived from an EMBL/GenBank/DDBJ whole genome shotgun (WGS) entry which is preliminary data.</text>
</comment>
<keyword evidence="2" id="KW-1185">Reference proteome</keyword>